<organism evidence="10 11">
    <name type="scientific">Dillenia turbinata</name>
    <dbReference type="NCBI Taxonomy" id="194707"/>
    <lineage>
        <taxon>Eukaryota</taxon>
        <taxon>Viridiplantae</taxon>
        <taxon>Streptophyta</taxon>
        <taxon>Embryophyta</taxon>
        <taxon>Tracheophyta</taxon>
        <taxon>Spermatophyta</taxon>
        <taxon>Magnoliopsida</taxon>
        <taxon>eudicotyledons</taxon>
        <taxon>Gunneridae</taxon>
        <taxon>Pentapetalae</taxon>
        <taxon>Dilleniales</taxon>
        <taxon>Dilleniaceae</taxon>
        <taxon>Dillenia</taxon>
    </lineage>
</organism>
<evidence type="ECO:0000313" key="11">
    <source>
        <dbReference type="Proteomes" id="UP001370490"/>
    </source>
</evidence>
<comment type="caution">
    <text evidence="10">The sequence shown here is derived from an EMBL/GenBank/DDBJ whole genome shotgun (WGS) entry which is preliminary data.</text>
</comment>
<dbReference type="Pfam" id="PF03105">
    <property type="entry name" value="SPX"/>
    <property type="match status" value="1"/>
</dbReference>
<keyword evidence="3 7" id="KW-0812">Transmembrane</keyword>
<dbReference type="EMBL" id="JBAMMX010000026">
    <property type="protein sequence ID" value="KAK6914117.1"/>
    <property type="molecule type" value="Genomic_DNA"/>
</dbReference>
<dbReference type="InterPro" id="IPR004331">
    <property type="entry name" value="SPX_dom"/>
</dbReference>
<dbReference type="Proteomes" id="UP001370490">
    <property type="component" value="Unassembled WGS sequence"/>
</dbReference>
<dbReference type="InterPro" id="IPR052486">
    <property type="entry name" value="PHO1"/>
</dbReference>
<comment type="subcellular location">
    <subcellularLocation>
        <location evidence="1">Membrane</location>
        <topology evidence="1">Multi-pass membrane protein</topology>
    </subcellularLocation>
</comment>
<dbReference type="Pfam" id="PF03124">
    <property type="entry name" value="EXS"/>
    <property type="match status" value="1"/>
</dbReference>
<protein>
    <submittedName>
        <fullName evidence="10">SPX domain</fullName>
    </submittedName>
</protein>
<keyword evidence="4 7" id="KW-1133">Transmembrane helix</keyword>
<evidence type="ECO:0000256" key="1">
    <source>
        <dbReference type="ARBA" id="ARBA00004141"/>
    </source>
</evidence>
<feature type="compositionally biased region" description="Polar residues" evidence="6">
    <location>
        <begin position="173"/>
        <end position="190"/>
    </location>
</feature>
<dbReference type="GO" id="GO:0016036">
    <property type="term" value="P:cellular response to phosphate starvation"/>
    <property type="evidence" value="ECO:0007669"/>
    <property type="project" value="InterPro"/>
</dbReference>
<feature type="domain" description="EXS" evidence="8">
    <location>
        <begin position="568"/>
        <end position="759"/>
    </location>
</feature>
<feature type="transmembrane region" description="Helical" evidence="7">
    <location>
        <begin position="486"/>
        <end position="507"/>
    </location>
</feature>
<dbReference type="AlphaFoldDB" id="A0AAN8YVB6"/>
<feature type="compositionally biased region" description="Low complexity" evidence="6">
    <location>
        <begin position="149"/>
        <end position="167"/>
    </location>
</feature>
<name>A0AAN8YVB6_9MAGN</name>
<sequence length="759" mass="87543">MVKFSKELEAQLIPEWKEAFVDYKQLKKYVKKVKLARKPKETHEVTQDFGISIYNPMRAFMSRVSARLCNGDEHKEEIIQVKNKGGLDEQYETELVKMFFERLDEELNKANKFYKSKEGECIERGEVLYKQLEILVDVEQVLSDRCRKNNPFPRSNSGSPPGSDSPSARNFDYSATPSELSNSPTESTQTDEVIAALERNGVNFINSATRGKTEKGKSKTGMRIATMPTRAITAVTSVLWEDLVNNPKKEAGGDFINWKKIECAQKMIRSAFVELYRGLGLLRTYSSLNMVAFTKILKKFDKVSNQQASATYLRTVKRSYFVTSDKVIRLMDEVESIFTKHFTNNDRKRAMKFLRPRQNKDSHMVTFFVGLFTGCFVTLFSVYATLAHLSGMFKPRSGSSYVETVYPVFSMFALISLHLFMYGCNLFMWKSTRINYNFIFEFSPNTSLNYRDAFLICSSIMTAVVGALVMHLVLRANNFSPHQVDAIPGILLLLFVTLLICPFNIFYRPTRYCFLRVIRNIVFSPFYKVLMVDFFMADQLTSQIPLLRHMGSTACYFLAGSFGTHGYETCHSGKTYRELVDIISFLPYYWRCARRWFDEGDVNHLTNLGKYVSAMVAAGTRLTLTRQPTTFWMLIAVASSVIATVYQLYWDFVKDWGFFNPDSKNPFLRDDLILKNKSIYYVSIVLNLVLRVAWVEAVIKFNIPMVESRLLDFSMASLEVIRRGHWNFYRLENEHLNNCGKFRAVKAVPLPFHETDTEE</sequence>
<evidence type="ECO:0000256" key="3">
    <source>
        <dbReference type="ARBA" id="ARBA00022692"/>
    </source>
</evidence>
<feature type="domain" description="SPX" evidence="9">
    <location>
        <begin position="2"/>
        <end position="314"/>
    </location>
</feature>
<gene>
    <name evidence="10" type="ORF">RJ641_021438</name>
</gene>
<accession>A0AAN8YVB6</accession>
<evidence type="ECO:0000256" key="6">
    <source>
        <dbReference type="SAM" id="MobiDB-lite"/>
    </source>
</evidence>
<dbReference type="InterPro" id="IPR004342">
    <property type="entry name" value="EXS_C"/>
</dbReference>
<proteinExistence type="inferred from homology"/>
<evidence type="ECO:0000256" key="7">
    <source>
        <dbReference type="SAM" id="Phobius"/>
    </source>
</evidence>
<dbReference type="PROSITE" id="PS51380">
    <property type="entry name" value="EXS"/>
    <property type="match status" value="1"/>
</dbReference>
<feature type="region of interest" description="Disordered" evidence="6">
    <location>
        <begin position="146"/>
        <end position="190"/>
    </location>
</feature>
<keyword evidence="5 7" id="KW-0472">Membrane</keyword>
<keyword evidence="11" id="KW-1185">Reference proteome</keyword>
<dbReference type="PANTHER" id="PTHR48477">
    <property type="entry name" value="PHOSPHATE TRANSPORTER PHO1"/>
    <property type="match status" value="1"/>
</dbReference>
<evidence type="ECO:0000259" key="8">
    <source>
        <dbReference type="PROSITE" id="PS51380"/>
    </source>
</evidence>
<evidence type="ECO:0000256" key="5">
    <source>
        <dbReference type="ARBA" id="ARBA00023136"/>
    </source>
</evidence>
<feature type="transmembrane region" description="Helical" evidence="7">
    <location>
        <begin position="450"/>
        <end position="474"/>
    </location>
</feature>
<dbReference type="PROSITE" id="PS51382">
    <property type="entry name" value="SPX"/>
    <property type="match status" value="1"/>
</dbReference>
<dbReference type="GO" id="GO:0016020">
    <property type="term" value="C:membrane"/>
    <property type="evidence" value="ECO:0007669"/>
    <property type="project" value="UniProtKB-SubCell"/>
</dbReference>
<evidence type="ECO:0000256" key="2">
    <source>
        <dbReference type="ARBA" id="ARBA00009665"/>
    </source>
</evidence>
<feature type="transmembrane region" description="Helical" evidence="7">
    <location>
        <begin position="406"/>
        <end position="429"/>
    </location>
</feature>
<evidence type="ECO:0000259" key="9">
    <source>
        <dbReference type="PROSITE" id="PS51382"/>
    </source>
</evidence>
<feature type="transmembrane region" description="Helical" evidence="7">
    <location>
        <begin position="365"/>
        <end position="386"/>
    </location>
</feature>
<dbReference type="PANTHER" id="PTHR48477:SF1">
    <property type="entry name" value="PHOSPHATE TRANSPORTER PHO1"/>
    <property type="match status" value="1"/>
</dbReference>
<evidence type="ECO:0000313" key="10">
    <source>
        <dbReference type="EMBL" id="KAK6914117.1"/>
    </source>
</evidence>
<reference evidence="10 11" key="1">
    <citation type="submission" date="2023-12" db="EMBL/GenBank/DDBJ databases">
        <title>A high-quality genome assembly for Dillenia turbinata (Dilleniales).</title>
        <authorList>
            <person name="Chanderbali A."/>
        </authorList>
    </citation>
    <scope>NUCLEOTIDE SEQUENCE [LARGE SCALE GENOMIC DNA]</scope>
    <source>
        <strain evidence="10">LSX21</strain>
        <tissue evidence="10">Leaf</tissue>
    </source>
</reference>
<feature type="transmembrane region" description="Helical" evidence="7">
    <location>
        <begin position="631"/>
        <end position="650"/>
    </location>
</feature>
<feature type="transmembrane region" description="Helical" evidence="7">
    <location>
        <begin position="678"/>
        <end position="699"/>
    </location>
</feature>
<comment type="similarity">
    <text evidence="2">Belongs to the SYG1 (TC 2.A.94) family.</text>
</comment>
<evidence type="ECO:0000256" key="4">
    <source>
        <dbReference type="ARBA" id="ARBA00022989"/>
    </source>
</evidence>